<keyword evidence="3" id="KW-1185">Reference proteome</keyword>
<reference evidence="2 3" key="1">
    <citation type="journal article" date="2009" name="Stand. Genomic Sci.">
        <title>Complete genome sequence of Desulfotomaculum acetoxidans type strain (5575).</title>
        <authorList>
            <person name="Spring S."/>
            <person name="Lapidus A."/>
            <person name="Schroder M."/>
            <person name="Gleim D."/>
            <person name="Sims D."/>
            <person name="Meincke L."/>
            <person name="Glavina Del Rio T."/>
            <person name="Tice H."/>
            <person name="Copeland A."/>
            <person name="Cheng J.F."/>
            <person name="Lucas S."/>
            <person name="Chen F."/>
            <person name="Nolan M."/>
            <person name="Bruce D."/>
            <person name="Goodwin L."/>
            <person name="Pitluck S."/>
            <person name="Ivanova N."/>
            <person name="Mavromatis K."/>
            <person name="Mikhailova N."/>
            <person name="Pati A."/>
            <person name="Chen A."/>
            <person name="Palaniappan K."/>
            <person name="Land M."/>
            <person name="Hauser L."/>
            <person name="Chang Y.J."/>
            <person name="Jeffries C.D."/>
            <person name="Chain P."/>
            <person name="Saunders E."/>
            <person name="Brettin T."/>
            <person name="Detter J.C."/>
            <person name="Goker M."/>
            <person name="Bristow J."/>
            <person name="Eisen J.A."/>
            <person name="Markowitz V."/>
            <person name="Hugenholtz P."/>
            <person name="Kyrpides N.C."/>
            <person name="Klenk H.P."/>
            <person name="Han C."/>
        </authorList>
    </citation>
    <scope>NUCLEOTIDE SEQUENCE [LARGE SCALE GENOMIC DNA]</scope>
    <source>
        <strain evidence="3">ATCC 49208 / DSM 771 / VKM B-1644</strain>
    </source>
</reference>
<organism evidence="2 3">
    <name type="scientific">Desulfofarcimen acetoxidans (strain ATCC 49208 / DSM 771 / KCTC 5769 / VKM B-1644 / 5575)</name>
    <name type="common">Desulfotomaculum acetoxidans</name>
    <dbReference type="NCBI Taxonomy" id="485916"/>
    <lineage>
        <taxon>Bacteria</taxon>
        <taxon>Bacillati</taxon>
        <taxon>Bacillota</taxon>
        <taxon>Clostridia</taxon>
        <taxon>Eubacteriales</taxon>
        <taxon>Peptococcaceae</taxon>
        <taxon>Desulfofarcimen</taxon>
    </lineage>
</organism>
<name>C8VY76_DESAS</name>
<evidence type="ECO:0000313" key="3">
    <source>
        <dbReference type="Proteomes" id="UP000002217"/>
    </source>
</evidence>
<proteinExistence type="predicted"/>
<dbReference type="Proteomes" id="UP000002217">
    <property type="component" value="Chromosome"/>
</dbReference>
<feature type="compositionally biased region" description="Basic and acidic residues" evidence="1">
    <location>
        <begin position="18"/>
        <end position="34"/>
    </location>
</feature>
<dbReference type="HOGENOM" id="CLU_3182836_0_0_9"/>
<gene>
    <name evidence="2" type="ordered locus">Dtox_4020</name>
</gene>
<evidence type="ECO:0000313" key="2">
    <source>
        <dbReference type="EMBL" id="ACV64705.1"/>
    </source>
</evidence>
<dbReference type="AlphaFoldDB" id="C8VY76"/>
<dbReference type="RefSeq" id="WP_015759380.1">
    <property type="nucleotide sequence ID" value="NC_013216.1"/>
</dbReference>
<dbReference type="EMBL" id="CP001720">
    <property type="protein sequence ID" value="ACV64705.1"/>
    <property type="molecule type" value="Genomic_DNA"/>
</dbReference>
<accession>C8VY76</accession>
<feature type="region of interest" description="Disordered" evidence="1">
    <location>
        <begin position="1"/>
        <end position="46"/>
    </location>
</feature>
<sequence>MAQALVRNVGTCPPMLRENSKWKTRKDESIDAESRGGTACSSDEAP</sequence>
<protein>
    <submittedName>
        <fullName evidence="2">Uncharacterized protein</fullName>
    </submittedName>
</protein>
<evidence type="ECO:0000256" key="1">
    <source>
        <dbReference type="SAM" id="MobiDB-lite"/>
    </source>
</evidence>
<dbReference type="STRING" id="485916.Dtox_4020"/>
<dbReference type="KEGG" id="dae:Dtox_4020"/>